<gene>
    <name evidence="1" type="ORF">GJ744_006668</name>
</gene>
<organism evidence="1 2">
    <name type="scientific">Endocarpon pusillum</name>
    <dbReference type="NCBI Taxonomy" id="364733"/>
    <lineage>
        <taxon>Eukaryota</taxon>
        <taxon>Fungi</taxon>
        <taxon>Dikarya</taxon>
        <taxon>Ascomycota</taxon>
        <taxon>Pezizomycotina</taxon>
        <taxon>Eurotiomycetes</taxon>
        <taxon>Chaetothyriomycetidae</taxon>
        <taxon>Verrucariales</taxon>
        <taxon>Verrucariaceae</taxon>
        <taxon>Endocarpon</taxon>
    </lineage>
</organism>
<protein>
    <submittedName>
        <fullName evidence="1">Uncharacterized protein</fullName>
    </submittedName>
</protein>
<reference evidence="1" key="1">
    <citation type="submission" date="2020-02" db="EMBL/GenBank/DDBJ databases">
        <authorList>
            <person name="Palmer J.M."/>
        </authorList>
    </citation>
    <scope>NUCLEOTIDE SEQUENCE</scope>
    <source>
        <strain evidence="1">EPUS1.4</strain>
        <tissue evidence="1">Thallus</tissue>
    </source>
</reference>
<dbReference type="EMBL" id="JAACFV010000030">
    <property type="protein sequence ID" value="KAF7510389.1"/>
    <property type="molecule type" value="Genomic_DNA"/>
</dbReference>
<sequence>MPRLQRELRLYWKFPHEVKATAAAIFLYLTAIISNRYLDIAYYLPSAGPAQDKRDWVVFQVLVINMPSVRTLSIQLTNDTVTAKNLDLIPVGMVVKFHVGTIRSSTYGRNGLLESAIVGPYVELYGAHQNNNGTAGNGGGQR</sequence>
<evidence type="ECO:0000313" key="2">
    <source>
        <dbReference type="Proteomes" id="UP000606974"/>
    </source>
</evidence>
<dbReference type="AlphaFoldDB" id="A0A8H7ALJ7"/>
<keyword evidence="2" id="KW-1185">Reference proteome</keyword>
<name>A0A8H7ALJ7_9EURO</name>
<proteinExistence type="predicted"/>
<dbReference type="Proteomes" id="UP000606974">
    <property type="component" value="Unassembled WGS sequence"/>
</dbReference>
<accession>A0A8H7ALJ7</accession>
<comment type="caution">
    <text evidence="1">The sequence shown here is derived from an EMBL/GenBank/DDBJ whole genome shotgun (WGS) entry which is preliminary data.</text>
</comment>
<evidence type="ECO:0000313" key="1">
    <source>
        <dbReference type="EMBL" id="KAF7510389.1"/>
    </source>
</evidence>